<dbReference type="SUPFAM" id="SSF56935">
    <property type="entry name" value="Porins"/>
    <property type="match status" value="1"/>
</dbReference>
<evidence type="ECO:0000313" key="2">
    <source>
        <dbReference type="EMBL" id="VYS96722.1"/>
    </source>
</evidence>
<dbReference type="InterPro" id="IPR008969">
    <property type="entry name" value="CarboxyPept-like_regulatory"/>
</dbReference>
<dbReference type="Pfam" id="PF13715">
    <property type="entry name" value="CarbopepD_reg_2"/>
    <property type="match status" value="1"/>
</dbReference>
<dbReference type="AlphaFoldDB" id="A0A6N2SUP7"/>
<dbReference type="FunFam" id="2.60.40.1120:FF:000003">
    <property type="entry name" value="Outer membrane protein Omp121"/>
    <property type="match status" value="1"/>
</dbReference>
<protein>
    <recommendedName>
        <fullName evidence="3">SusC/RagA family TonB-linked outer membrane protein</fullName>
    </recommendedName>
</protein>
<dbReference type="Gene3D" id="2.170.130.10">
    <property type="entry name" value="TonB-dependent receptor, plug domain"/>
    <property type="match status" value="1"/>
</dbReference>
<sequence length="184" mass="20087">MRNKSFYYPLMIAMLLLLCTPFVTVVYAQSFTVTGTVADSQGGVPGVNVKVKGSTTGTITDMDGKFTLNVPSSKSVLVISYIGYTTQEIPVNNQKILNINLKEDTKVLDEVVVVGYGVQKKSHLTGSVSKMDVNNLTDIPVTQVDQLLQGKIAGVNIRTPLPRPELLRKSVYVVWVLSVPTVLR</sequence>
<accession>A0A6N2SUP7</accession>
<name>A0A6N2SUP7_BACOV</name>
<dbReference type="RefSeq" id="WP_004325621.1">
    <property type="nucleotide sequence ID" value="NZ_CACRTD010000020.1"/>
</dbReference>
<proteinExistence type="predicted"/>
<evidence type="ECO:0008006" key="3">
    <source>
        <dbReference type="Google" id="ProtNLM"/>
    </source>
</evidence>
<keyword evidence="1" id="KW-0732">Signal</keyword>
<evidence type="ECO:0000256" key="1">
    <source>
        <dbReference type="SAM" id="SignalP"/>
    </source>
</evidence>
<reference evidence="2" key="1">
    <citation type="submission" date="2019-11" db="EMBL/GenBank/DDBJ databases">
        <authorList>
            <person name="Feng L."/>
        </authorList>
    </citation>
    <scope>NUCLEOTIDE SEQUENCE</scope>
    <source>
        <strain evidence="2">BovatusLFYP28</strain>
    </source>
</reference>
<dbReference type="Gene3D" id="2.60.40.1120">
    <property type="entry name" value="Carboxypeptidase-like, regulatory domain"/>
    <property type="match status" value="1"/>
</dbReference>
<gene>
    <name evidence="2" type="ORF">BOLFYP28_00899</name>
</gene>
<dbReference type="EMBL" id="CACRTD010000020">
    <property type="protein sequence ID" value="VYS96722.1"/>
    <property type="molecule type" value="Genomic_DNA"/>
</dbReference>
<feature type="chain" id="PRO_5026867734" description="SusC/RagA family TonB-linked outer membrane protein" evidence="1">
    <location>
        <begin position="29"/>
        <end position="184"/>
    </location>
</feature>
<organism evidence="2">
    <name type="scientific">Bacteroides ovatus</name>
    <dbReference type="NCBI Taxonomy" id="28116"/>
    <lineage>
        <taxon>Bacteria</taxon>
        <taxon>Pseudomonadati</taxon>
        <taxon>Bacteroidota</taxon>
        <taxon>Bacteroidia</taxon>
        <taxon>Bacteroidales</taxon>
        <taxon>Bacteroidaceae</taxon>
        <taxon>Bacteroides</taxon>
    </lineage>
</organism>
<dbReference type="InterPro" id="IPR037066">
    <property type="entry name" value="Plug_dom_sf"/>
</dbReference>
<feature type="signal peptide" evidence="1">
    <location>
        <begin position="1"/>
        <end position="28"/>
    </location>
</feature>
<dbReference type="SUPFAM" id="SSF49464">
    <property type="entry name" value="Carboxypeptidase regulatory domain-like"/>
    <property type="match status" value="1"/>
</dbReference>